<dbReference type="OMA" id="VGRNIEN"/>
<dbReference type="InterPro" id="IPR023074">
    <property type="entry name" value="HMG_CoA_Rdtase_cat_sf"/>
</dbReference>
<dbReference type="Gene3D" id="3.30.70.420">
    <property type="entry name" value="Hydroxymethylglutaryl-CoA reductase, class I/II, NAD/NADP-binding domain"/>
    <property type="match status" value="1"/>
</dbReference>
<sequence>MDEKKIEELVSKVVKGEIKFHEVEKYTDGDSEVATEVRRRALERLTGAKLEHLGKYTIDANRAMDKNIENMIGAVQVPVGIAGPLLVHGEYAEGEYYVPLATTEGALVASVNRGCSTITDSGGAHVRIVRDGMTRAPVFKLPSARKALEFCEWVRKHFDDIKEVAESTTRHGELLDIQEFVVGRHVFLRFEFDTKDAMGMNMVTIATEEAVNWIEEKYPDAKCVSASGNVCVDKKPSWLNNVLGRGRTVVAEVEVPRDIVEEKLKTTPEAMAEVNYRKNLVGSAAAGNIGFNAHHANIVAAIFIATGQDEAHAVDGSTGYTTMEVTEDGDLYASVTIPSLNVGTVGGGTGVETQRECLEILGVAGGGNPPGVNAKEFAEVVAAAVLAGELSLVAALAAGHLGKAHRLLGR</sequence>
<comment type="pathway">
    <text evidence="6">Metabolic intermediate biosynthesis; (R)-mevalonate biosynthesis; (R)-mevalonate from acetyl-CoA: step 3/3.</text>
</comment>
<dbReference type="CDD" id="cd00643">
    <property type="entry name" value="HMG-CoA_reductase_classI"/>
    <property type="match status" value="1"/>
</dbReference>
<evidence type="ECO:0000256" key="1">
    <source>
        <dbReference type="ARBA" id="ARBA00007661"/>
    </source>
</evidence>
<dbReference type="GO" id="GO:0016126">
    <property type="term" value="P:sterol biosynthetic process"/>
    <property type="evidence" value="ECO:0007669"/>
    <property type="project" value="TreeGrafter"/>
</dbReference>
<keyword evidence="3 6" id="KW-0560">Oxidoreductase</keyword>
<dbReference type="UniPathway" id="UPA00058">
    <property type="reaction ID" value="UER00103"/>
</dbReference>
<evidence type="ECO:0000256" key="6">
    <source>
        <dbReference type="RuleBase" id="RU361219"/>
    </source>
</evidence>
<dbReference type="Proteomes" id="UP000619545">
    <property type="component" value="Unassembled WGS sequence"/>
</dbReference>
<dbReference type="InterPro" id="IPR023076">
    <property type="entry name" value="HMG_CoA_Rdtase_CS"/>
</dbReference>
<dbReference type="EMBL" id="DUJS01000004">
    <property type="protein sequence ID" value="HII70492.1"/>
    <property type="molecule type" value="Genomic_DNA"/>
</dbReference>
<dbReference type="Gene3D" id="3.90.770.10">
    <property type="entry name" value="3-hydroxy-3-methylglutaryl-coenzyme A Reductase, Chain A, domain 2"/>
    <property type="match status" value="1"/>
</dbReference>
<dbReference type="AlphaFoldDB" id="A0A832WMQ3"/>
<reference evidence="7" key="1">
    <citation type="journal article" date="2020" name="bioRxiv">
        <title>A rank-normalized archaeal taxonomy based on genome phylogeny resolves widespread incomplete and uneven classifications.</title>
        <authorList>
            <person name="Rinke C."/>
            <person name="Chuvochina M."/>
            <person name="Mussig A.J."/>
            <person name="Chaumeil P.-A."/>
            <person name="Waite D.W."/>
            <person name="Whitman W.B."/>
            <person name="Parks D.H."/>
            <person name="Hugenholtz P."/>
        </authorList>
    </citation>
    <scope>NUCLEOTIDE SEQUENCE</scope>
    <source>
        <strain evidence="7">UBA8853</strain>
    </source>
</reference>
<dbReference type="PROSITE" id="PS00066">
    <property type="entry name" value="HMG_COA_REDUCTASE_1"/>
    <property type="match status" value="1"/>
</dbReference>
<dbReference type="PANTHER" id="PTHR10572:SF24">
    <property type="entry name" value="3-HYDROXY-3-METHYLGLUTARYL-COENZYME A REDUCTASE"/>
    <property type="match status" value="1"/>
</dbReference>
<dbReference type="PRINTS" id="PR00071">
    <property type="entry name" value="HMGCOARDTASE"/>
</dbReference>
<dbReference type="SUPFAM" id="SSF56542">
    <property type="entry name" value="Substrate-binding domain of HMG-CoA reductase"/>
    <property type="match status" value="1"/>
</dbReference>
<dbReference type="InterPro" id="IPR009029">
    <property type="entry name" value="HMG_CoA_Rdtase_sub-bd_dom_sf"/>
</dbReference>
<organism evidence="7 8">
    <name type="scientific">Methanopyrus kandleri</name>
    <dbReference type="NCBI Taxonomy" id="2320"/>
    <lineage>
        <taxon>Archaea</taxon>
        <taxon>Methanobacteriati</taxon>
        <taxon>Methanobacteriota</taxon>
        <taxon>Methanomada group</taxon>
        <taxon>Methanopyri</taxon>
        <taxon>Methanopyrales</taxon>
        <taxon>Methanopyraceae</taxon>
        <taxon>Methanopyrus</taxon>
    </lineage>
</organism>
<dbReference type="GO" id="GO:0004420">
    <property type="term" value="F:hydroxymethylglutaryl-CoA reductase (NADPH) activity"/>
    <property type="evidence" value="ECO:0007669"/>
    <property type="project" value="UniProtKB-EC"/>
</dbReference>
<dbReference type="EC" id="1.1.1.34" evidence="6"/>
<comment type="similarity">
    <text evidence="1 6">Belongs to the HMG-CoA reductase family.</text>
</comment>
<dbReference type="FunFam" id="3.30.70.420:FF:000001">
    <property type="entry name" value="3-hydroxy-3-methylglutaryl coenzyme A reductase"/>
    <property type="match status" value="1"/>
</dbReference>
<dbReference type="SUPFAM" id="SSF55035">
    <property type="entry name" value="NAD-binding domain of HMG-CoA reductase"/>
    <property type="match status" value="1"/>
</dbReference>
<evidence type="ECO:0000313" key="7">
    <source>
        <dbReference type="EMBL" id="HII70492.1"/>
    </source>
</evidence>
<protein>
    <recommendedName>
        <fullName evidence="6">3-hydroxy-3-methylglutaryl coenzyme A reductase</fullName>
        <shortName evidence="6">HMG-CoA reductase</shortName>
        <ecNumber evidence="6">1.1.1.34</ecNumber>
    </recommendedName>
</protein>
<keyword evidence="2 6" id="KW-0521">NADP</keyword>
<accession>A0A832WMQ3</accession>
<dbReference type="GO" id="GO:0015936">
    <property type="term" value="P:coenzyme A metabolic process"/>
    <property type="evidence" value="ECO:0007669"/>
    <property type="project" value="InterPro"/>
</dbReference>
<name>A0A832WMQ3_9EURY</name>
<dbReference type="Pfam" id="PF00368">
    <property type="entry name" value="HMG-CoA_red"/>
    <property type="match status" value="1"/>
</dbReference>
<dbReference type="NCBIfam" id="TIGR00533">
    <property type="entry name" value="HMG_CoA_R_NADP"/>
    <property type="match status" value="1"/>
</dbReference>
<dbReference type="GeneID" id="1477658"/>
<dbReference type="PROSITE" id="PS50065">
    <property type="entry name" value="HMG_COA_REDUCTASE_4"/>
    <property type="match status" value="1"/>
</dbReference>
<dbReference type="PROSITE" id="PS00318">
    <property type="entry name" value="HMG_COA_REDUCTASE_2"/>
    <property type="match status" value="1"/>
</dbReference>
<gene>
    <name evidence="7" type="primary">hmgA</name>
    <name evidence="7" type="ORF">HA336_04585</name>
</gene>
<dbReference type="GO" id="GO:0008299">
    <property type="term" value="P:isoprenoid biosynthetic process"/>
    <property type="evidence" value="ECO:0007669"/>
    <property type="project" value="InterPro"/>
</dbReference>
<dbReference type="InterPro" id="IPR023282">
    <property type="entry name" value="HMG_CoA_Rdtase_N"/>
</dbReference>
<dbReference type="Gene3D" id="1.10.3270.10">
    <property type="entry name" value="HMGR, N-terminal domain"/>
    <property type="match status" value="1"/>
</dbReference>
<comment type="catalytic activity">
    <reaction evidence="4 6">
        <text>(R)-mevalonate + 2 NADP(+) + CoA = (3S)-3-hydroxy-3-methylglutaryl-CoA + 2 NADPH + 2 H(+)</text>
        <dbReference type="Rhea" id="RHEA:15989"/>
        <dbReference type="ChEBI" id="CHEBI:15378"/>
        <dbReference type="ChEBI" id="CHEBI:36464"/>
        <dbReference type="ChEBI" id="CHEBI:43074"/>
        <dbReference type="ChEBI" id="CHEBI:57287"/>
        <dbReference type="ChEBI" id="CHEBI:57783"/>
        <dbReference type="ChEBI" id="CHEBI:58349"/>
        <dbReference type="EC" id="1.1.1.34"/>
    </reaction>
</comment>
<evidence type="ECO:0000256" key="4">
    <source>
        <dbReference type="ARBA" id="ARBA00049903"/>
    </source>
</evidence>
<comment type="function">
    <text evidence="5">Converts HMG-CoA to mevalonate.</text>
</comment>
<comment type="caution">
    <text evidence="7">The sequence shown here is derived from an EMBL/GenBank/DDBJ whole genome shotgun (WGS) entry which is preliminary data.</text>
</comment>
<dbReference type="InterPro" id="IPR004554">
    <property type="entry name" value="HMG_CoA_Rdtase_eu_arc"/>
</dbReference>
<dbReference type="InterPro" id="IPR009023">
    <property type="entry name" value="HMG_CoA_Rdtase_NAD(P)-bd_sf"/>
</dbReference>
<evidence type="ECO:0000313" key="8">
    <source>
        <dbReference type="Proteomes" id="UP000619545"/>
    </source>
</evidence>
<dbReference type="PANTHER" id="PTHR10572">
    <property type="entry name" value="3-HYDROXY-3-METHYLGLUTARYL-COENZYME A REDUCTASE"/>
    <property type="match status" value="1"/>
</dbReference>
<evidence type="ECO:0000256" key="2">
    <source>
        <dbReference type="ARBA" id="ARBA00022857"/>
    </source>
</evidence>
<dbReference type="InterPro" id="IPR002202">
    <property type="entry name" value="HMG_CoA_Rdtase"/>
</dbReference>
<evidence type="ECO:0000256" key="5">
    <source>
        <dbReference type="ARBA" id="ARBA00058982"/>
    </source>
</evidence>
<dbReference type="RefSeq" id="WP_011018725.1">
    <property type="nucleotide sequence ID" value="NZ_DUJS01000004.1"/>
</dbReference>
<evidence type="ECO:0000256" key="3">
    <source>
        <dbReference type="ARBA" id="ARBA00023002"/>
    </source>
</evidence>
<proteinExistence type="inferred from homology"/>